<protein>
    <submittedName>
        <fullName evidence="1">Uncharacterized protein</fullName>
    </submittedName>
</protein>
<sequence>MERYVIEITCLIKSKQNYTTEKTVTKHLVTDPMPLVPPVTRAVIPLRDHRSSLEMMGSACEVPIFSSVIGVR</sequence>
<accession>A0A2P2KI58</accession>
<dbReference type="EMBL" id="GGEC01024924">
    <property type="protein sequence ID" value="MBX05408.1"/>
    <property type="molecule type" value="Transcribed_RNA"/>
</dbReference>
<dbReference type="AlphaFoldDB" id="A0A2P2KI58"/>
<evidence type="ECO:0000313" key="1">
    <source>
        <dbReference type="EMBL" id="MBX05408.1"/>
    </source>
</evidence>
<name>A0A2P2KI58_RHIMU</name>
<proteinExistence type="predicted"/>
<reference evidence="1" key="1">
    <citation type="submission" date="2018-02" db="EMBL/GenBank/DDBJ databases">
        <title>Rhizophora mucronata_Transcriptome.</title>
        <authorList>
            <person name="Meera S.P."/>
            <person name="Sreeshan A."/>
            <person name="Augustine A."/>
        </authorList>
    </citation>
    <scope>NUCLEOTIDE SEQUENCE</scope>
    <source>
        <tissue evidence="1">Leaf</tissue>
    </source>
</reference>
<organism evidence="1">
    <name type="scientific">Rhizophora mucronata</name>
    <name type="common">Asiatic mangrove</name>
    <dbReference type="NCBI Taxonomy" id="61149"/>
    <lineage>
        <taxon>Eukaryota</taxon>
        <taxon>Viridiplantae</taxon>
        <taxon>Streptophyta</taxon>
        <taxon>Embryophyta</taxon>
        <taxon>Tracheophyta</taxon>
        <taxon>Spermatophyta</taxon>
        <taxon>Magnoliopsida</taxon>
        <taxon>eudicotyledons</taxon>
        <taxon>Gunneridae</taxon>
        <taxon>Pentapetalae</taxon>
        <taxon>rosids</taxon>
        <taxon>fabids</taxon>
        <taxon>Malpighiales</taxon>
        <taxon>Rhizophoraceae</taxon>
        <taxon>Rhizophora</taxon>
    </lineage>
</organism>